<evidence type="ECO:0000313" key="12">
    <source>
        <dbReference type="EMBL" id="EFJ23913.1"/>
    </source>
</evidence>
<comment type="similarity">
    <text evidence="2 8 10">Belongs to the glycosyl hydrolase 9 (cellulase E) family.</text>
</comment>
<keyword evidence="4 10" id="KW-0136">Cellulose degradation</keyword>
<evidence type="ECO:0000256" key="7">
    <source>
        <dbReference type="ARBA" id="ARBA00023326"/>
    </source>
</evidence>
<organism evidence="13">
    <name type="scientific">Selaginella moellendorffii</name>
    <name type="common">Spikemoss</name>
    <dbReference type="NCBI Taxonomy" id="88036"/>
    <lineage>
        <taxon>Eukaryota</taxon>
        <taxon>Viridiplantae</taxon>
        <taxon>Streptophyta</taxon>
        <taxon>Embryophyta</taxon>
        <taxon>Tracheophyta</taxon>
        <taxon>Lycopodiopsida</taxon>
        <taxon>Selaginellales</taxon>
        <taxon>Selaginellaceae</taxon>
        <taxon>Selaginella</taxon>
    </lineage>
</organism>
<dbReference type="InParanoid" id="D8RV79"/>
<evidence type="ECO:0000256" key="8">
    <source>
        <dbReference type="PROSITE-ProRule" id="PRU10059"/>
    </source>
</evidence>
<dbReference type="Proteomes" id="UP000001514">
    <property type="component" value="Unassembled WGS sequence"/>
</dbReference>
<dbReference type="InterPro" id="IPR008928">
    <property type="entry name" value="6-hairpin_glycosidase_sf"/>
</dbReference>
<keyword evidence="13" id="KW-1185">Reference proteome</keyword>
<dbReference type="KEGG" id="smo:SELMODRAFT_415162"/>
<dbReference type="STRING" id="88036.D8RV79"/>
<comment type="catalytic activity">
    <reaction evidence="1 10">
        <text>Endohydrolysis of (1-&gt;4)-beta-D-glucosidic linkages in cellulose, lichenin and cereal beta-D-glucans.</text>
        <dbReference type="EC" id="3.2.1.4"/>
    </reaction>
</comment>
<keyword evidence="7 8" id="KW-0624">Polysaccharide degradation</keyword>
<evidence type="ECO:0000259" key="11">
    <source>
        <dbReference type="Pfam" id="PF00759"/>
    </source>
</evidence>
<feature type="signal peptide" evidence="10">
    <location>
        <begin position="1"/>
        <end position="24"/>
    </location>
</feature>
<reference evidence="12 13" key="1">
    <citation type="journal article" date="2011" name="Science">
        <title>The Selaginella genome identifies genetic changes associated with the evolution of vascular plants.</title>
        <authorList>
            <person name="Banks J.A."/>
            <person name="Nishiyama T."/>
            <person name="Hasebe M."/>
            <person name="Bowman J.L."/>
            <person name="Gribskov M."/>
            <person name="dePamphilis C."/>
            <person name="Albert V.A."/>
            <person name="Aono N."/>
            <person name="Aoyama T."/>
            <person name="Ambrose B.A."/>
            <person name="Ashton N.W."/>
            <person name="Axtell M.J."/>
            <person name="Barker E."/>
            <person name="Barker M.S."/>
            <person name="Bennetzen J.L."/>
            <person name="Bonawitz N.D."/>
            <person name="Chapple C."/>
            <person name="Cheng C."/>
            <person name="Correa L.G."/>
            <person name="Dacre M."/>
            <person name="DeBarry J."/>
            <person name="Dreyer I."/>
            <person name="Elias M."/>
            <person name="Engstrom E.M."/>
            <person name="Estelle M."/>
            <person name="Feng L."/>
            <person name="Finet C."/>
            <person name="Floyd S.K."/>
            <person name="Frommer W.B."/>
            <person name="Fujita T."/>
            <person name="Gramzow L."/>
            <person name="Gutensohn M."/>
            <person name="Harholt J."/>
            <person name="Hattori M."/>
            <person name="Heyl A."/>
            <person name="Hirai T."/>
            <person name="Hiwatashi Y."/>
            <person name="Ishikawa M."/>
            <person name="Iwata M."/>
            <person name="Karol K.G."/>
            <person name="Koehler B."/>
            <person name="Kolukisaoglu U."/>
            <person name="Kubo M."/>
            <person name="Kurata T."/>
            <person name="Lalonde S."/>
            <person name="Li K."/>
            <person name="Li Y."/>
            <person name="Litt A."/>
            <person name="Lyons E."/>
            <person name="Manning G."/>
            <person name="Maruyama T."/>
            <person name="Michael T.P."/>
            <person name="Mikami K."/>
            <person name="Miyazaki S."/>
            <person name="Morinaga S."/>
            <person name="Murata T."/>
            <person name="Mueller-Roeber B."/>
            <person name="Nelson D.R."/>
            <person name="Obara M."/>
            <person name="Oguri Y."/>
            <person name="Olmstead R.G."/>
            <person name="Onodera N."/>
            <person name="Petersen B.L."/>
            <person name="Pils B."/>
            <person name="Prigge M."/>
            <person name="Rensing S.A."/>
            <person name="Riano-Pachon D.M."/>
            <person name="Roberts A.W."/>
            <person name="Sato Y."/>
            <person name="Scheller H.V."/>
            <person name="Schulz B."/>
            <person name="Schulz C."/>
            <person name="Shakirov E.V."/>
            <person name="Shibagaki N."/>
            <person name="Shinohara N."/>
            <person name="Shippen D.E."/>
            <person name="Soerensen I."/>
            <person name="Sotooka R."/>
            <person name="Sugimoto N."/>
            <person name="Sugita M."/>
            <person name="Sumikawa N."/>
            <person name="Tanurdzic M."/>
            <person name="Theissen G."/>
            <person name="Ulvskov P."/>
            <person name="Wakazuki S."/>
            <person name="Weng J.K."/>
            <person name="Willats W.W."/>
            <person name="Wipf D."/>
            <person name="Wolf P.G."/>
            <person name="Yang L."/>
            <person name="Zimmer A.D."/>
            <person name="Zhu Q."/>
            <person name="Mitros T."/>
            <person name="Hellsten U."/>
            <person name="Loque D."/>
            <person name="Otillar R."/>
            <person name="Salamov A."/>
            <person name="Schmutz J."/>
            <person name="Shapiro H."/>
            <person name="Lindquist E."/>
            <person name="Lucas S."/>
            <person name="Rokhsar D."/>
            <person name="Grigoriev I.V."/>
        </authorList>
    </citation>
    <scope>NUCLEOTIDE SEQUENCE [LARGE SCALE GENOMIC DNA]</scope>
</reference>
<dbReference type="InterPro" id="IPR018221">
    <property type="entry name" value="Glyco_hydro_9_His_AS"/>
</dbReference>
<keyword evidence="6 8" id="KW-0326">Glycosidase</keyword>
<dbReference type="OMA" id="CDQGFAY"/>
<dbReference type="GO" id="GO:0008810">
    <property type="term" value="F:cellulase activity"/>
    <property type="evidence" value="ECO:0007669"/>
    <property type="project" value="UniProtKB-EC"/>
</dbReference>
<dbReference type="Gramene" id="EFJ23913">
    <property type="protein sequence ID" value="EFJ23913"/>
    <property type="gene ID" value="SELMODRAFT_415162"/>
</dbReference>
<evidence type="ECO:0000256" key="2">
    <source>
        <dbReference type="ARBA" id="ARBA00007072"/>
    </source>
</evidence>
<dbReference type="Gene3D" id="1.50.10.10">
    <property type="match status" value="1"/>
</dbReference>
<dbReference type="PANTHER" id="PTHR22298">
    <property type="entry name" value="ENDO-1,4-BETA-GLUCANASE"/>
    <property type="match status" value="1"/>
</dbReference>
<evidence type="ECO:0000256" key="10">
    <source>
        <dbReference type="RuleBase" id="RU361166"/>
    </source>
</evidence>
<proteinExistence type="inferred from homology"/>
<dbReference type="FunCoup" id="D8RV79">
    <property type="interactions" value="418"/>
</dbReference>
<keyword evidence="10" id="KW-0732">Signal</keyword>
<dbReference type="EMBL" id="GL377591">
    <property type="protein sequence ID" value="EFJ23913.1"/>
    <property type="molecule type" value="Genomic_DNA"/>
</dbReference>
<keyword evidence="3 8" id="KW-0378">Hydrolase</keyword>
<evidence type="ECO:0000256" key="4">
    <source>
        <dbReference type="ARBA" id="ARBA00023001"/>
    </source>
</evidence>
<evidence type="ECO:0000256" key="6">
    <source>
        <dbReference type="ARBA" id="ARBA00023295"/>
    </source>
</evidence>
<dbReference type="InterPro" id="IPR033126">
    <property type="entry name" value="Glyco_hydro_9_Asp/Glu_AS"/>
</dbReference>
<sequence>MALQLQLKLLVTIIALSSTSSIQALRSADYRDALSKSILFYEGMRSGKLPSKQRAKWRGDSALNDGQAQNVVLRGGYVDSGDNVKFGFPMAFTITMLSWSVIESGKQLKRAGELQNARDAIRWGTDYLLRAYKPPNTLWVQVGDPYSDHQCWERPEDMDTPRNAYKIDQSAPGSDVAAETAAALAAASIVFDFADKFRGSYSDALGGVVSPFYTSYSGYRDELLWGAAWLYRATGDGKYLQYIGLHQNELGGPWTSYSTLSWDNKYAGVDVLLAKVFLGGNQNWLAAYKDRADDFVCSAMPGRARLTPGGLFYQGTNNLQYATSNAFLLITYAGYLSSAKQSVRCGGGGSNFKPNELITFAKRQIDYILGNNPRKMSYMVGFGAKFPQHVHHRGSSLPSIHAQPQRISCKDGFNWLHTPNPNPNLLIGAVVGGPDQNDNYADNRDDYSQSEPSTYINAGLVGALAYFT</sequence>
<name>D8RV79_SELML</name>
<feature type="active site" evidence="8">
    <location>
        <position position="391"/>
    </location>
</feature>
<evidence type="ECO:0000256" key="5">
    <source>
        <dbReference type="ARBA" id="ARBA00023277"/>
    </source>
</evidence>
<dbReference type="AlphaFoldDB" id="D8RV79"/>
<evidence type="ECO:0000256" key="9">
    <source>
        <dbReference type="PROSITE-ProRule" id="PRU10060"/>
    </source>
</evidence>
<dbReference type="eggNOG" id="ENOG502QPI6">
    <property type="taxonomic scope" value="Eukaryota"/>
</dbReference>
<feature type="active site" evidence="9">
    <location>
        <position position="442"/>
    </location>
</feature>
<dbReference type="EC" id="3.2.1.4" evidence="10"/>
<feature type="domain" description="Glycoside hydrolase family 9" evidence="11">
    <location>
        <begin position="30"/>
        <end position="464"/>
    </location>
</feature>
<feature type="chain" id="PRO_5005127293" description="Endoglucanase" evidence="10">
    <location>
        <begin position="25"/>
        <end position="468"/>
    </location>
</feature>
<dbReference type="GO" id="GO:0030245">
    <property type="term" value="P:cellulose catabolic process"/>
    <property type="evidence" value="ECO:0007669"/>
    <property type="project" value="UniProtKB-KW"/>
</dbReference>
<gene>
    <name evidence="12" type="ORF">SELMODRAFT_415162</name>
</gene>
<evidence type="ECO:0000256" key="1">
    <source>
        <dbReference type="ARBA" id="ARBA00000966"/>
    </source>
</evidence>
<dbReference type="InterPro" id="IPR001701">
    <property type="entry name" value="Glyco_hydro_9"/>
</dbReference>
<keyword evidence="5 8" id="KW-0119">Carbohydrate metabolism</keyword>
<dbReference type="InterPro" id="IPR012341">
    <property type="entry name" value="6hp_glycosidase-like_sf"/>
</dbReference>
<protein>
    <recommendedName>
        <fullName evidence="10">Endoglucanase</fullName>
        <ecNumber evidence="10">3.2.1.4</ecNumber>
    </recommendedName>
</protein>
<evidence type="ECO:0000256" key="3">
    <source>
        <dbReference type="ARBA" id="ARBA00022801"/>
    </source>
</evidence>
<feature type="active site" evidence="9">
    <location>
        <position position="451"/>
    </location>
</feature>
<dbReference type="HOGENOM" id="CLU_008926_1_2_1"/>
<evidence type="ECO:0000313" key="13">
    <source>
        <dbReference type="Proteomes" id="UP000001514"/>
    </source>
</evidence>
<dbReference type="SUPFAM" id="SSF48208">
    <property type="entry name" value="Six-hairpin glycosidases"/>
    <property type="match status" value="1"/>
</dbReference>
<dbReference type="Pfam" id="PF00759">
    <property type="entry name" value="Glyco_hydro_9"/>
    <property type="match status" value="1"/>
</dbReference>
<dbReference type="PROSITE" id="PS00698">
    <property type="entry name" value="GH9_3"/>
    <property type="match status" value="1"/>
</dbReference>
<dbReference type="PROSITE" id="PS00592">
    <property type="entry name" value="GH9_2"/>
    <property type="match status" value="1"/>
</dbReference>
<accession>D8RV79</accession>